<name>A0A0G0CZA0_9BACT</name>
<evidence type="ECO:0000256" key="5">
    <source>
        <dbReference type="ARBA" id="ARBA00022833"/>
    </source>
</evidence>
<comment type="caution">
    <text evidence="7">The sequence shown here is derived from an EMBL/GenBank/DDBJ whole genome shotgun (WGS) entry which is preliminary data.</text>
</comment>
<dbReference type="GO" id="GO:0046872">
    <property type="term" value="F:metal ion binding"/>
    <property type="evidence" value="ECO:0007669"/>
    <property type="project" value="UniProtKB-KW"/>
</dbReference>
<dbReference type="AlphaFoldDB" id="A0A0G0CZA0"/>
<evidence type="ECO:0000256" key="3">
    <source>
        <dbReference type="ARBA" id="ARBA00022723"/>
    </source>
</evidence>
<feature type="domain" description="Histone deacetylase" evidence="6">
    <location>
        <begin position="26"/>
        <end position="327"/>
    </location>
</feature>
<reference evidence="7 8" key="1">
    <citation type="journal article" date="2015" name="Nature">
        <title>rRNA introns, odd ribosomes, and small enigmatic genomes across a large radiation of phyla.</title>
        <authorList>
            <person name="Brown C.T."/>
            <person name="Hug L.A."/>
            <person name="Thomas B.C."/>
            <person name="Sharon I."/>
            <person name="Castelle C.J."/>
            <person name="Singh A."/>
            <person name="Wilkins M.J."/>
            <person name="Williams K.H."/>
            <person name="Banfield J.F."/>
        </authorList>
    </citation>
    <scope>NUCLEOTIDE SEQUENCE [LARGE SCALE GENOMIC DNA]</scope>
</reference>
<dbReference type="GO" id="GO:0004407">
    <property type="term" value="F:histone deacetylase activity"/>
    <property type="evidence" value="ECO:0007669"/>
    <property type="project" value="TreeGrafter"/>
</dbReference>
<dbReference type="PANTHER" id="PTHR10625">
    <property type="entry name" value="HISTONE DEACETYLASE HDAC1-RELATED"/>
    <property type="match status" value="1"/>
</dbReference>
<dbReference type="GO" id="GO:0040029">
    <property type="term" value="P:epigenetic regulation of gene expression"/>
    <property type="evidence" value="ECO:0007669"/>
    <property type="project" value="TreeGrafter"/>
</dbReference>
<dbReference type="CDD" id="cd10001">
    <property type="entry name" value="HDAC_classII_APAH"/>
    <property type="match status" value="1"/>
</dbReference>
<dbReference type="InterPro" id="IPR000286">
    <property type="entry name" value="HDACs"/>
</dbReference>
<dbReference type="PANTHER" id="PTHR10625:SF17">
    <property type="entry name" value="HISTONE DEACETYLASE 8"/>
    <property type="match status" value="1"/>
</dbReference>
<dbReference type="InterPro" id="IPR023801">
    <property type="entry name" value="His_deacetylse_dom"/>
</dbReference>
<keyword evidence="3" id="KW-0479">Metal-binding</keyword>
<dbReference type="EMBL" id="LBQX01000001">
    <property type="protein sequence ID" value="KKP87349.1"/>
    <property type="molecule type" value="Genomic_DNA"/>
</dbReference>
<dbReference type="Proteomes" id="UP000034536">
    <property type="component" value="Unassembled WGS sequence"/>
</dbReference>
<comment type="similarity">
    <text evidence="2">Belongs to the histone deacetylase family.</text>
</comment>
<evidence type="ECO:0000313" key="7">
    <source>
        <dbReference type="EMBL" id="KKP87349.1"/>
    </source>
</evidence>
<dbReference type="PRINTS" id="PR01270">
    <property type="entry name" value="HDASUPER"/>
</dbReference>
<organism evidence="7 8">
    <name type="scientific">Candidatus Roizmanbacteria bacterium GW2011_GWA2_35_8</name>
    <dbReference type="NCBI Taxonomy" id="1618479"/>
    <lineage>
        <taxon>Bacteria</taxon>
        <taxon>Candidatus Roizmaniibacteriota</taxon>
    </lineage>
</organism>
<protein>
    <submittedName>
        <fullName evidence="7">Histone deacetylase superfamily</fullName>
    </submittedName>
</protein>
<dbReference type="Pfam" id="PF00850">
    <property type="entry name" value="Hist_deacetyl"/>
    <property type="match status" value="1"/>
</dbReference>
<proteinExistence type="inferred from homology"/>
<dbReference type="InterPro" id="IPR023696">
    <property type="entry name" value="Ureohydrolase_dom_sf"/>
</dbReference>
<gene>
    <name evidence="7" type="ORF">UR89_C0001G0005</name>
</gene>
<dbReference type="InterPro" id="IPR037138">
    <property type="entry name" value="His_deacetylse_dom_sf"/>
</dbReference>
<keyword evidence="4" id="KW-0378">Hydrolase</keyword>
<keyword evidence="5" id="KW-0862">Zinc</keyword>
<dbReference type="Gene3D" id="3.40.800.20">
    <property type="entry name" value="Histone deacetylase domain"/>
    <property type="match status" value="1"/>
</dbReference>
<evidence type="ECO:0000256" key="4">
    <source>
        <dbReference type="ARBA" id="ARBA00022801"/>
    </source>
</evidence>
<accession>A0A0G0CZA0</accession>
<dbReference type="SUPFAM" id="SSF52768">
    <property type="entry name" value="Arginase/deacetylase"/>
    <property type="match status" value="1"/>
</dbReference>
<evidence type="ECO:0000313" key="8">
    <source>
        <dbReference type="Proteomes" id="UP000034536"/>
    </source>
</evidence>
<dbReference type="PATRIC" id="fig|1618479.3.peg.5"/>
<evidence type="ECO:0000256" key="1">
    <source>
        <dbReference type="ARBA" id="ARBA00001947"/>
    </source>
</evidence>
<evidence type="ECO:0000256" key="2">
    <source>
        <dbReference type="ARBA" id="ARBA00005947"/>
    </source>
</evidence>
<dbReference type="GO" id="GO:0016787">
    <property type="term" value="F:hydrolase activity"/>
    <property type="evidence" value="ECO:0007669"/>
    <property type="project" value="UniProtKB-KW"/>
</dbReference>
<comment type="cofactor">
    <cofactor evidence="1">
        <name>Zn(2+)</name>
        <dbReference type="ChEBI" id="CHEBI:29105"/>
    </cofactor>
</comment>
<evidence type="ECO:0000259" key="6">
    <source>
        <dbReference type="Pfam" id="PF00850"/>
    </source>
</evidence>
<sequence length="331" mass="37239">MKIIYSQRHLSHSPLYEIFNGHADPHAEVPSRVENIKKALITNGYKISSLSKTAPISLIKRVHDKKYLEFLKKGSPYSYPSVFPYNDLNKNKSLTNELANHGKYSFDLYTPMLKGVFETALESASLAYELADDLLHEKIKIGYALCRPPGHHAEKAKMGGYCYLNNSAIAAEHLSCHGKVAILDVDFHHGNGTQNIFYDRADVLTISIHADPEWKFPYFTGFSHETGIGKGKNKNFNFPMKKGTTDSQFQIILEKAIKKITDFEPKYLVVPLGLDTHKDDPIGGFKLTTNYYKKMARTINFLKLPALIVQEGGYNTSLLGNNVVSFLNGFI</sequence>